<dbReference type="InterPro" id="IPR039741">
    <property type="entry name" value="UDP-sugar_pyrophosphorylase"/>
</dbReference>
<evidence type="ECO:0000313" key="5">
    <source>
        <dbReference type="Proteomes" id="UP001229346"/>
    </source>
</evidence>
<dbReference type="EMBL" id="JAUSSU010000003">
    <property type="protein sequence ID" value="MDQ0112557.1"/>
    <property type="molecule type" value="Genomic_DNA"/>
</dbReference>
<dbReference type="Pfam" id="PF01704">
    <property type="entry name" value="UDPGP"/>
    <property type="match status" value="1"/>
</dbReference>
<dbReference type="InterPro" id="IPR029044">
    <property type="entry name" value="Nucleotide-diphossugar_trans"/>
</dbReference>
<evidence type="ECO:0000256" key="3">
    <source>
        <dbReference type="ARBA" id="ARBA00022695"/>
    </source>
</evidence>
<proteinExistence type="inferred from homology"/>
<evidence type="ECO:0000313" key="4">
    <source>
        <dbReference type="EMBL" id="MDQ0112557.1"/>
    </source>
</evidence>
<dbReference type="InterPro" id="IPR002618">
    <property type="entry name" value="UDPGP_fam"/>
</dbReference>
<gene>
    <name evidence="4" type="ORF">J2T15_001992</name>
</gene>
<dbReference type="SUPFAM" id="SSF53448">
    <property type="entry name" value="Nucleotide-diphospho-sugar transferases"/>
    <property type="match status" value="1"/>
</dbReference>
<sequence length="142" mass="16514">MSFFKVRQKEFILESDSVEPIEYQRLNYLTKEQRDMYTDEGWRLLGNGKVGVIVVAGGQCSRLGHDGPKGTMDIGLPSRKSLFQLQAERLISLSKRVHKTIPWYIMTSSDNHFDTINFYQTHNFFGYSEDDCIFFQQGYVKP</sequence>
<dbReference type="RefSeq" id="WP_307203427.1">
    <property type="nucleotide sequence ID" value="NZ_JAUSSU010000003.1"/>
</dbReference>
<accession>A0ABT9TZW7</accession>
<protein>
    <submittedName>
        <fullName evidence="4">UDP-N-acetylglucosamine pyrophosphorylase</fullName>
    </submittedName>
</protein>
<keyword evidence="2" id="KW-0808">Transferase</keyword>
<reference evidence="4 5" key="1">
    <citation type="submission" date="2023-07" db="EMBL/GenBank/DDBJ databases">
        <title>Sorghum-associated microbial communities from plants grown in Nebraska, USA.</title>
        <authorList>
            <person name="Schachtman D."/>
        </authorList>
    </citation>
    <scope>NUCLEOTIDE SEQUENCE [LARGE SCALE GENOMIC DNA]</scope>
    <source>
        <strain evidence="4 5">CC482</strain>
    </source>
</reference>
<dbReference type="Proteomes" id="UP001229346">
    <property type="component" value="Unassembled WGS sequence"/>
</dbReference>
<keyword evidence="3" id="KW-0548">Nucleotidyltransferase</keyword>
<comment type="similarity">
    <text evidence="1">Belongs to the UDPGP type 1 family.</text>
</comment>
<dbReference type="PANTHER" id="PTHR11952:SF2">
    <property type="entry name" value="LD24639P"/>
    <property type="match status" value="1"/>
</dbReference>
<keyword evidence="5" id="KW-1185">Reference proteome</keyword>
<dbReference type="Gene3D" id="3.90.550.10">
    <property type="entry name" value="Spore Coat Polysaccharide Biosynthesis Protein SpsA, Chain A"/>
    <property type="match status" value="1"/>
</dbReference>
<comment type="caution">
    <text evidence="4">The sequence shown here is derived from an EMBL/GenBank/DDBJ whole genome shotgun (WGS) entry which is preliminary data.</text>
</comment>
<organism evidence="4 5">
    <name type="scientific">Paenibacillus harenae</name>
    <dbReference type="NCBI Taxonomy" id="306543"/>
    <lineage>
        <taxon>Bacteria</taxon>
        <taxon>Bacillati</taxon>
        <taxon>Bacillota</taxon>
        <taxon>Bacilli</taxon>
        <taxon>Bacillales</taxon>
        <taxon>Paenibacillaceae</taxon>
        <taxon>Paenibacillus</taxon>
    </lineage>
</organism>
<dbReference type="PANTHER" id="PTHR11952">
    <property type="entry name" value="UDP- GLUCOSE PYROPHOSPHORYLASE"/>
    <property type="match status" value="1"/>
</dbReference>
<name>A0ABT9TZW7_PAEHA</name>
<evidence type="ECO:0000256" key="1">
    <source>
        <dbReference type="ARBA" id="ARBA00010401"/>
    </source>
</evidence>
<evidence type="ECO:0000256" key="2">
    <source>
        <dbReference type="ARBA" id="ARBA00022679"/>
    </source>
</evidence>